<accession>A0A5B7I5S8</accession>
<gene>
    <name evidence="2" type="ORF">E2C01_070635</name>
</gene>
<feature type="region of interest" description="Disordered" evidence="1">
    <location>
        <begin position="21"/>
        <end position="46"/>
    </location>
</feature>
<dbReference type="AlphaFoldDB" id="A0A5B7I5S8"/>
<evidence type="ECO:0000256" key="1">
    <source>
        <dbReference type="SAM" id="MobiDB-lite"/>
    </source>
</evidence>
<evidence type="ECO:0000313" key="2">
    <source>
        <dbReference type="EMBL" id="MPC76228.1"/>
    </source>
</evidence>
<comment type="caution">
    <text evidence="2">The sequence shown here is derived from an EMBL/GenBank/DDBJ whole genome shotgun (WGS) entry which is preliminary data.</text>
</comment>
<dbReference type="Proteomes" id="UP000324222">
    <property type="component" value="Unassembled WGS sequence"/>
</dbReference>
<proteinExistence type="predicted"/>
<dbReference type="EMBL" id="VSRR010042889">
    <property type="protein sequence ID" value="MPC76228.1"/>
    <property type="molecule type" value="Genomic_DNA"/>
</dbReference>
<evidence type="ECO:0000313" key="3">
    <source>
        <dbReference type="Proteomes" id="UP000324222"/>
    </source>
</evidence>
<organism evidence="2 3">
    <name type="scientific">Portunus trituberculatus</name>
    <name type="common">Swimming crab</name>
    <name type="synonym">Neptunus trituberculatus</name>
    <dbReference type="NCBI Taxonomy" id="210409"/>
    <lineage>
        <taxon>Eukaryota</taxon>
        <taxon>Metazoa</taxon>
        <taxon>Ecdysozoa</taxon>
        <taxon>Arthropoda</taxon>
        <taxon>Crustacea</taxon>
        <taxon>Multicrustacea</taxon>
        <taxon>Malacostraca</taxon>
        <taxon>Eumalacostraca</taxon>
        <taxon>Eucarida</taxon>
        <taxon>Decapoda</taxon>
        <taxon>Pleocyemata</taxon>
        <taxon>Brachyura</taxon>
        <taxon>Eubrachyura</taxon>
        <taxon>Portunoidea</taxon>
        <taxon>Portunidae</taxon>
        <taxon>Portuninae</taxon>
        <taxon>Portunus</taxon>
    </lineage>
</organism>
<sequence>MTRFHIRSAYYLFLLPFTSHSHTPSSHCPTPLLPSPPSHSHSNQLIPASIRLTAHRELGDASV</sequence>
<reference evidence="2 3" key="1">
    <citation type="submission" date="2019-05" db="EMBL/GenBank/DDBJ databases">
        <title>Another draft genome of Portunus trituberculatus and its Hox gene families provides insights of decapod evolution.</title>
        <authorList>
            <person name="Jeong J.-H."/>
            <person name="Song I."/>
            <person name="Kim S."/>
            <person name="Choi T."/>
            <person name="Kim D."/>
            <person name="Ryu S."/>
            <person name="Kim W."/>
        </authorList>
    </citation>
    <scope>NUCLEOTIDE SEQUENCE [LARGE SCALE GENOMIC DNA]</scope>
    <source>
        <tissue evidence="2">Muscle</tissue>
    </source>
</reference>
<feature type="compositionally biased region" description="Low complexity" evidence="1">
    <location>
        <begin position="21"/>
        <end position="30"/>
    </location>
</feature>
<keyword evidence="3" id="KW-1185">Reference proteome</keyword>
<protein>
    <submittedName>
        <fullName evidence="2">Uncharacterized protein</fullName>
    </submittedName>
</protein>
<name>A0A5B7I5S8_PORTR</name>